<dbReference type="Proteomes" id="UP000325433">
    <property type="component" value="Unassembled WGS sequence"/>
</dbReference>
<keyword evidence="1" id="KW-0732">Signal</keyword>
<feature type="signal peptide" evidence="1">
    <location>
        <begin position="1"/>
        <end position="19"/>
    </location>
</feature>
<feature type="chain" id="PRO_5024967887" description="Secreted protein" evidence="1">
    <location>
        <begin position="20"/>
        <end position="116"/>
    </location>
</feature>
<reference evidence="3" key="1">
    <citation type="submission" date="2019-04" db="EMBL/GenBank/DDBJ databases">
        <title>Friends and foes A comparative genomics studyof 23 Aspergillus species from section Flavi.</title>
        <authorList>
            <consortium name="DOE Joint Genome Institute"/>
            <person name="Kjaerbolling I."/>
            <person name="Vesth T."/>
            <person name="Frisvad J.C."/>
            <person name="Nybo J.L."/>
            <person name="Theobald S."/>
            <person name="Kildgaard S."/>
            <person name="Isbrandt T."/>
            <person name="Kuo A."/>
            <person name="Sato A."/>
            <person name="Lyhne E.K."/>
            <person name="Kogle M.E."/>
            <person name="Wiebenga A."/>
            <person name="Kun R.S."/>
            <person name="Lubbers R.J."/>
            <person name="Makela M.R."/>
            <person name="Barry K."/>
            <person name="Chovatia M."/>
            <person name="Clum A."/>
            <person name="Daum C."/>
            <person name="Haridas S."/>
            <person name="He G."/>
            <person name="LaButti K."/>
            <person name="Lipzen A."/>
            <person name="Mondo S."/>
            <person name="Riley R."/>
            <person name="Salamov A."/>
            <person name="Simmons B.A."/>
            <person name="Magnuson J.K."/>
            <person name="Henrissat B."/>
            <person name="Mortensen U.H."/>
            <person name="Larsen T.O."/>
            <person name="Devries R.P."/>
            <person name="Grigoriev I.V."/>
            <person name="Machida M."/>
            <person name="Baker S.E."/>
            <person name="Andersen M.R."/>
        </authorList>
    </citation>
    <scope>NUCLEOTIDE SEQUENCE [LARGE SCALE GENOMIC DNA]</scope>
    <source>
        <strain evidence="3">CBS 130015</strain>
    </source>
</reference>
<proteinExistence type="predicted"/>
<evidence type="ECO:0000313" key="3">
    <source>
        <dbReference type="Proteomes" id="UP000325433"/>
    </source>
</evidence>
<evidence type="ECO:0000313" key="2">
    <source>
        <dbReference type="EMBL" id="KAE8314725.1"/>
    </source>
</evidence>
<dbReference type="AlphaFoldDB" id="A0A5N6W1T4"/>
<organism evidence="2 3">
    <name type="scientific">Aspergillus transmontanensis</name>
    <dbReference type="NCBI Taxonomy" id="1034304"/>
    <lineage>
        <taxon>Eukaryota</taxon>
        <taxon>Fungi</taxon>
        <taxon>Dikarya</taxon>
        <taxon>Ascomycota</taxon>
        <taxon>Pezizomycotina</taxon>
        <taxon>Eurotiomycetes</taxon>
        <taxon>Eurotiomycetidae</taxon>
        <taxon>Eurotiales</taxon>
        <taxon>Aspergillaceae</taxon>
        <taxon>Aspergillus</taxon>
        <taxon>Aspergillus subgen. Circumdati</taxon>
    </lineage>
</organism>
<protein>
    <recommendedName>
        <fullName evidence="4">Secreted protein</fullName>
    </recommendedName>
</protein>
<evidence type="ECO:0000256" key="1">
    <source>
        <dbReference type="SAM" id="SignalP"/>
    </source>
</evidence>
<dbReference type="EMBL" id="ML738316">
    <property type="protein sequence ID" value="KAE8314725.1"/>
    <property type="molecule type" value="Genomic_DNA"/>
</dbReference>
<sequence>MSLLSVYVGMFCLVGHGNCSRIEYFTSILYHKLNLNSTPQRTITPTLSRFPASMITFIGSRKLGLHLPLSGGSVASLHRTCCSPTTLDPLGTNAGRASAIPAPVDVPEIPFSLMPS</sequence>
<evidence type="ECO:0008006" key="4">
    <source>
        <dbReference type="Google" id="ProtNLM"/>
    </source>
</evidence>
<accession>A0A5N6W1T4</accession>
<keyword evidence="3" id="KW-1185">Reference proteome</keyword>
<gene>
    <name evidence="2" type="ORF">BDV41DRAFT_532763</name>
</gene>
<name>A0A5N6W1T4_9EURO</name>